<keyword evidence="3" id="KW-0731">Sigma factor</keyword>
<dbReference type="InterPro" id="IPR007627">
    <property type="entry name" value="RNA_pol_sigma70_r2"/>
</dbReference>
<dbReference type="InterPro" id="IPR007630">
    <property type="entry name" value="RNA_pol_sigma70_r4"/>
</dbReference>
<dbReference type="InterPro" id="IPR013324">
    <property type="entry name" value="RNA_pol_sigma_r3/r4-like"/>
</dbReference>
<dbReference type="SUPFAM" id="SSF88946">
    <property type="entry name" value="Sigma2 domain of RNA polymerase sigma factors"/>
    <property type="match status" value="1"/>
</dbReference>
<accession>A0A517SMD5</accession>
<evidence type="ECO:0000313" key="8">
    <source>
        <dbReference type="EMBL" id="QDT57285.1"/>
    </source>
</evidence>
<comment type="similarity">
    <text evidence="1">Belongs to the sigma-70 factor family. ECF subfamily.</text>
</comment>
<evidence type="ECO:0000256" key="1">
    <source>
        <dbReference type="ARBA" id="ARBA00010641"/>
    </source>
</evidence>
<dbReference type="GO" id="GO:0003677">
    <property type="term" value="F:DNA binding"/>
    <property type="evidence" value="ECO:0007669"/>
    <property type="project" value="UniProtKB-KW"/>
</dbReference>
<dbReference type="InterPro" id="IPR036388">
    <property type="entry name" value="WH-like_DNA-bd_sf"/>
</dbReference>
<dbReference type="GO" id="GO:0006352">
    <property type="term" value="P:DNA-templated transcription initiation"/>
    <property type="evidence" value="ECO:0007669"/>
    <property type="project" value="InterPro"/>
</dbReference>
<dbReference type="EMBL" id="CP036271">
    <property type="protein sequence ID" value="QDT57285.1"/>
    <property type="molecule type" value="Genomic_DNA"/>
</dbReference>
<evidence type="ECO:0000256" key="5">
    <source>
        <dbReference type="ARBA" id="ARBA00023163"/>
    </source>
</evidence>
<dbReference type="Gene3D" id="1.10.1740.10">
    <property type="match status" value="1"/>
</dbReference>
<protein>
    <submittedName>
        <fullName evidence="8">RNA polymerase sigma factor YlaC</fullName>
    </submittedName>
</protein>
<dbReference type="RefSeq" id="WP_145034650.1">
    <property type="nucleotide sequence ID" value="NZ_CP036271.1"/>
</dbReference>
<name>A0A517SMD5_9PLAN</name>
<dbReference type="Pfam" id="PF04545">
    <property type="entry name" value="Sigma70_r4"/>
    <property type="match status" value="1"/>
</dbReference>
<dbReference type="OrthoDB" id="9795666at2"/>
<feature type="domain" description="RNA polymerase sigma-70 region 2" evidence="6">
    <location>
        <begin position="22"/>
        <end position="88"/>
    </location>
</feature>
<gene>
    <name evidence="8" type="primary">ylaC_2</name>
    <name evidence="8" type="ORF">Pan44_53530</name>
</gene>
<dbReference type="GO" id="GO:0016987">
    <property type="term" value="F:sigma factor activity"/>
    <property type="evidence" value="ECO:0007669"/>
    <property type="project" value="UniProtKB-KW"/>
</dbReference>
<dbReference type="InterPro" id="IPR014284">
    <property type="entry name" value="RNA_pol_sigma-70_dom"/>
</dbReference>
<dbReference type="SUPFAM" id="SSF88659">
    <property type="entry name" value="Sigma3 and sigma4 domains of RNA polymerase sigma factors"/>
    <property type="match status" value="1"/>
</dbReference>
<keyword evidence="2" id="KW-0805">Transcription regulation</keyword>
<evidence type="ECO:0000256" key="4">
    <source>
        <dbReference type="ARBA" id="ARBA00023125"/>
    </source>
</evidence>
<evidence type="ECO:0000256" key="3">
    <source>
        <dbReference type="ARBA" id="ARBA00023082"/>
    </source>
</evidence>
<organism evidence="8 9">
    <name type="scientific">Caulifigura coniformis</name>
    <dbReference type="NCBI Taxonomy" id="2527983"/>
    <lineage>
        <taxon>Bacteria</taxon>
        <taxon>Pseudomonadati</taxon>
        <taxon>Planctomycetota</taxon>
        <taxon>Planctomycetia</taxon>
        <taxon>Planctomycetales</taxon>
        <taxon>Planctomycetaceae</taxon>
        <taxon>Caulifigura</taxon>
    </lineage>
</organism>
<dbReference type="Pfam" id="PF04542">
    <property type="entry name" value="Sigma70_r2"/>
    <property type="match status" value="1"/>
</dbReference>
<dbReference type="Proteomes" id="UP000315700">
    <property type="component" value="Chromosome"/>
</dbReference>
<dbReference type="InParanoid" id="A0A517SMD5"/>
<dbReference type="NCBIfam" id="TIGR02937">
    <property type="entry name" value="sigma70-ECF"/>
    <property type="match status" value="1"/>
</dbReference>
<dbReference type="AlphaFoldDB" id="A0A517SMD5"/>
<sequence>MISDEELLVEPDVDAAFSELVNRWWSPILGYFVRRVHDYHLAEDLTVDAFMRLFKGRADYDPGRPFRSWLYFQARMVLFSHYQTRRRTKIRCCQCDVAVGTATDPRDPFDVPALTGDLAGALLGHVGKLKRRQGDVVRRLHFDGETQAEVAETMGVTRQAVSLWLHAGLKNLRSDPEVAALI</sequence>
<proteinExistence type="inferred from homology"/>
<evidence type="ECO:0000256" key="2">
    <source>
        <dbReference type="ARBA" id="ARBA00023015"/>
    </source>
</evidence>
<keyword evidence="4" id="KW-0238">DNA-binding</keyword>
<evidence type="ECO:0000259" key="7">
    <source>
        <dbReference type="Pfam" id="PF04545"/>
    </source>
</evidence>
<feature type="domain" description="RNA polymerase sigma-70 region 4" evidence="7">
    <location>
        <begin position="128"/>
        <end position="173"/>
    </location>
</feature>
<keyword evidence="9" id="KW-1185">Reference proteome</keyword>
<evidence type="ECO:0000313" key="9">
    <source>
        <dbReference type="Proteomes" id="UP000315700"/>
    </source>
</evidence>
<dbReference type="Gene3D" id="1.10.10.10">
    <property type="entry name" value="Winged helix-like DNA-binding domain superfamily/Winged helix DNA-binding domain"/>
    <property type="match status" value="1"/>
</dbReference>
<evidence type="ECO:0000259" key="6">
    <source>
        <dbReference type="Pfam" id="PF04542"/>
    </source>
</evidence>
<reference evidence="8 9" key="1">
    <citation type="submission" date="2019-02" db="EMBL/GenBank/DDBJ databases">
        <title>Deep-cultivation of Planctomycetes and their phenomic and genomic characterization uncovers novel biology.</title>
        <authorList>
            <person name="Wiegand S."/>
            <person name="Jogler M."/>
            <person name="Boedeker C."/>
            <person name="Pinto D."/>
            <person name="Vollmers J."/>
            <person name="Rivas-Marin E."/>
            <person name="Kohn T."/>
            <person name="Peeters S.H."/>
            <person name="Heuer A."/>
            <person name="Rast P."/>
            <person name="Oberbeckmann S."/>
            <person name="Bunk B."/>
            <person name="Jeske O."/>
            <person name="Meyerdierks A."/>
            <person name="Storesund J.E."/>
            <person name="Kallscheuer N."/>
            <person name="Luecker S."/>
            <person name="Lage O.M."/>
            <person name="Pohl T."/>
            <person name="Merkel B.J."/>
            <person name="Hornburger P."/>
            <person name="Mueller R.-W."/>
            <person name="Bruemmer F."/>
            <person name="Labrenz M."/>
            <person name="Spormann A.M."/>
            <person name="Op den Camp H."/>
            <person name="Overmann J."/>
            <person name="Amann R."/>
            <person name="Jetten M.S.M."/>
            <person name="Mascher T."/>
            <person name="Medema M.H."/>
            <person name="Devos D.P."/>
            <person name="Kaster A.-K."/>
            <person name="Ovreas L."/>
            <person name="Rohde M."/>
            <person name="Galperin M.Y."/>
            <person name="Jogler C."/>
        </authorList>
    </citation>
    <scope>NUCLEOTIDE SEQUENCE [LARGE SCALE GENOMIC DNA]</scope>
    <source>
        <strain evidence="8 9">Pan44</strain>
    </source>
</reference>
<keyword evidence="5" id="KW-0804">Transcription</keyword>
<dbReference type="InterPro" id="IPR039425">
    <property type="entry name" value="RNA_pol_sigma-70-like"/>
</dbReference>
<dbReference type="KEGG" id="ccos:Pan44_53530"/>
<dbReference type="PANTHER" id="PTHR43133:SF8">
    <property type="entry name" value="RNA POLYMERASE SIGMA FACTOR HI_1459-RELATED"/>
    <property type="match status" value="1"/>
</dbReference>
<dbReference type="InterPro" id="IPR013325">
    <property type="entry name" value="RNA_pol_sigma_r2"/>
</dbReference>
<dbReference type="PANTHER" id="PTHR43133">
    <property type="entry name" value="RNA POLYMERASE ECF-TYPE SIGMA FACTO"/>
    <property type="match status" value="1"/>
</dbReference>